<evidence type="ECO:0000313" key="3">
    <source>
        <dbReference type="Proteomes" id="UP000076660"/>
    </source>
</evidence>
<feature type="transmembrane region" description="Helical" evidence="1">
    <location>
        <begin position="129"/>
        <end position="149"/>
    </location>
</feature>
<keyword evidence="1" id="KW-0812">Transmembrane</keyword>
<dbReference type="RefSeq" id="WP_063277100.1">
    <property type="nucleotide sequence ID" value="NZ_LQMT02000014.1"/>
</dbReference>
<keyword evidence="1" id="KW-1133">Transmembrane helix</keyword>
<dbReference type="Pfam" id="PF14325">
    <property type="entry name" value="DUF4383"/>
    <property type="match status" value="1"/>
</dbReference>
<keyword evidence="1" id="KW-0472">Membrane</keyword>
<feature type="transmembrane region" description="Helical" evidence="1">
    <location>
        <begin position="59"/>
        <end position="84"/>
    </location>
</feature>
<dbReference type="OrthoDB" id="572373at2"/>
<sequence>MPTNNRTHGSVRTSERSAVQVAALIVGVIFLLAGIAGFIPGITTRIDELPFAGHGSSTMLFGVFAVSVLHNIVHLLSGLAGLLLARTARAARVYLFGGGIVYLALWLYGVFINLGSPANFVPVNTADNWLHLGLGVGMLVLGALTSLGSGGFPRPQAKKGPGLG</sequence>
<comment type="caution">
    <text evidence="2">The sequence shown here is derived from an EMBL/GenBank/DDBJ whole genome shotgun (WGS) entry which is preliminary data.</text>
</comment>
<evidence type="ECO:0000256" key="1">
    <source>
        <dbReference type="SAM" id="Phobius"/>
    </source>
</evidence>
<evidence type="ECO:0000313" key="2">
    <source>
        <dbReference type="EMBL" id="ONF70431.1"/>
    </source>
</evidence>
<feature type="transmembrane region" description="Helical" evidence="1">
    <location>
        <begin position="21"/>
        <end position="39"/>
    </location>
</feature>
<dbReference type="EMBL" id="LQMT02000014">
    <property type="protein sequence ID" value="ONF70431.1"/>
    <property type="molecule type" value="Genomic_DNA"/>
</dbReference>
<accession>A0A1W2LVT0</accession>
<dbReference type="AlphaFoldDB" id="A0A1W2LVT0"/>
<dbReference type="Proteomes" id="UP000076660">
    <property type="component" value="Unassembled WGS sequence"/>
</dbReference>
<protein>
    <recommendedName>
        <fullName evidence="4">DUF4383 domain-containing protein</fullName>
    </recommendedName>
</protein>
<gene>
    <name evidence="2" type="ORF">AVR91_0216560</name>
</gene>
<reference evidence="2 3" key="1">
    <citation type="submission" date="2016-12" db="EMBL/GenBank/DDBJ databases">
        <title>Amycolatopsis keratiniphila subsp. keratiniphila genome sequencing and assembly.</title>
        <authorList>
            <person name="Mayilraj S."/>
            <person name="Kaur N."/>
        </authorList>
    </citation>
    <scope>NUCLEOTIDE SEQUENCE [LARGE SCALE GENOMIC DNA]</scope>
    <source>
        <strain evidence="2 3">DSM 44409</strain>
    </source>
</reference>
<name>A0A1W2LVT0_9PSEU</name>
<evidence type="ECO:0008006" key="4">
    <source>
        <dbReference type="Google" id="ProtNLM"/>
    </source>
</evidence>
<feature type="transmembrane region" description="Helical" evidence="1">
    <location>
        <begin position="91"/>
        <end position="109"/>
    </location>
</feature>
<proteinExistence type="predicted"/>
<organism evidence="2 3">
    <name type="scientific">Amycolatopsis keratiniphila subsp. keratiniphila</name>
    <dbReference type="NCBI Taxonomy" id="227715"/>
    <lineage>
        <taxon>Bacteria</taxon>
        <taxon>Bacillati</taxon>
        <taxon>Actinomycetota</taxon>
        <taxon>Actinomycetes</taxon>
        <taxon>Pseudonocardiales</taxon>
        <taxon>Pseudonocardiaceae</taxon>
        <taxon>Amycolatopsis</taxon>
        <taxon>Amycolatopsis japonica group</taxon>
    </lineage>
</organism>